<evidence type="ECO:0000259" key="2">
    <source>
        <dbReference type="PROSITE" id="PS50883"/>
    </source>
</evidence>
<dbReference type="AlphaFoldDB" id="A0A432Z792"/>
<evidence type="ECO:0000313" key="5">
    <source>
        <dbReference type="EMBL" id="RUO73757.1"/>
    </source>
</evidence>
<dbReference type="EMBL" id="PIQF01000004">
    <property type="protein sequence ID" value="RUO73757.1"/>
    <property type="molecule type" value="Genomic_DNA"/>
</dbReference>
<dbReference type="InterPro" id="IPR035919">
    <property type="entry name" value="EAL_sf"/>
</dbReference>
<evidence type="ECO:0000259" key="3">
    <source>
        <dbReference type="PROSITE" id="PS50887"/>
    </source>
</evidence>
<dbReference type="SMART" id="SM00052">
    <property type="entry name" value="EAL"/>
    <property type="match status" value="1"/>
</dbReference>
<dbReference type="PROSITE" id="PS50887">
    <property type="entry name" value="GGDEF"/>
    <property type="match status" value="1"/>
</dbReference>
<dbReference type="InterPro" id="IPR000160">
    <property type="entry name" value="GGDEF_dom"/>
</dbReference>
<evidence type="ECO:0008006" key="7">
    <source>
        <dbReference type="Google" id="ProtNLM"/>
    </source>
</evidence>
<keyword evidence="6" id="KW-1185">Reference proteome</keyword>
<feature type="domain" description="CBS" evidence="4">
    <location>
        <begin position="268"/>
        <end position="326"/>
    </location>
</feature>
<dbReference type="PANTHER" id="PTHR33121">
    <property type="entry name" value="CYCLIC DI-GMP PHOSPHODIESTERASE PDEF"/>
    <property type="match status" value="1"/>
</dbReference>
<evidence type="ECO:0000259" key="4">
    <source>
        <dbReference type="PROSITE" id="PS51371"/>
    </source>
</evidence>
<dbReference type="InterPro" id="IPR046342">
    <property type="entry name" value="CBS_dom_sf"/>
</dbReference>
<dbReference type="PROSITE" id="PS51371">
    <property type="entry name" value="CBS"/>
    <property type="match status" value="1"/>
</dbReference>
<evidence type="ECO:0000313" key="6">
    <source>
        <dbReference type="Proteomes" id="UP000287908"/>
    </source>
</evidence>
<dbReference type="Pfam" id="PF00571">
    <property type="entry name" value="CBS"/>
    <property type="match status" value="2"/>
</dbReference>
<keyword evidence="1" id="KW-0129">CBS domain</keyword>
<dbReference type="Gene3D" id="3.30.70.270">
    <property type="match status" value="1"/>
</dbReference>
<dbReference type="NCBIfam" id="TIGR00254">
    <property type="entry name" value="GGDEF"/>
    <property type="match status" value="1"/>
</dbReference>
<organism evidence="5 6">
    <name type="scientific">Idiomarina seosinensis</name>
    <dbReference type="NCBI Taxonomy" id="281739"/>
    <lineage>
        <taxon>Bacteria</taxon>
        <taxon>Pseudomonadati</taxon>
        <taxon>Pseudomonadota</taxon>
        <taxon>Gammaproteobacteria</taxon>
        <taxon>Alteromonadales</taxon>
        <taxon>Idiomarinaceae</taxon>
        <taxon>Idiomarina</taxon>
    </lineage>
</organism>
<dbReference type="CDD" id="cd01949">
    <property type="entry name" value="GGDEF"/>
    <property type="match status" value="1"/>
</dbReference>
<dbReference type="InterPro" id="IPR001633">
    <property type="entry name" value="EAL_dom"/>
</dbReference>
<protein>
    <recommendedName>
        <fullName evidence="7">GGDEF domain-containing protein</fullName>
    </recommendedName>
</protein>
<evidence type="ECO:0000256" key="1">
    <source>
        <dbReference type="PROSITE-ProRule" id="PRU00703"/>
    </source>
</evidence>
<comment type="caution">
    <text evidence="5">The sequence shown here is derived from an EMBL/GenBank/DDBJ whole genome shotgun (WGS) entry which is preliminary data.</text>
</comment>
<sequence>MTEAQLLQNLINEKTLTPLFQPIIDTASNSIIGYEALIRGPEGHPFEFPDRLFQVAQEHQLLSELEIACREAAIEEFLKIDTTAKLFLNVNPNVLQDDDHPHGITLRLSAQYGLEPSRIVIELSERYPIDHPELLKTATKHYQSLGFMVAIDDLGAGYSGLKLWSEIKPDFVKIDRYFITDIQNDVTKREFVQSILSLARNLGARVIAEGIEQPEELAQLQLLDLFLCQGFLLERPSKTPSLVVRPNKTYQPPSVDLNTRSTERISVVTKDTVTMAPSDKAHLALKLFTSNKLLNAIPVIDNNFPVGMLRRESLMELFSGSYGRALYEHKDVARIMDSNPVIVDMKSPIEQVSAIITDDHDVDVFREFIVTNKGLYYGVASVRDLLRRITEVRIQNARYANPLTLLPGNVPIHQTLDNFLVTHKSLAVGYFDVNHFKPYNDSYGYSQGDLVIQKVSQLLIRHIQTKGFFVGHIGGDDFVAIFNNAEVAEPLCNKVLTDFDNHLDTFYPLDTVQRGYVEAVGRDEKRTRFPLLGLAVGLVILNSANFSSHHEISTLVSDAKKQAKKHSGSHCYVDYH</sequence>
<feature type="domain" description="GGDEF" evidence="3">
    <location>
        <begin position="424"/>
        <end position="576"/>
    </location>
</feature>
<dbReference type="InterPro" id="IPR000644">
    <property type="entry name" value="CBS_dom"/>
</dbReference>
<dbReference type="Pfam" id="PF00563">
    <property type="entry name" value="EAL"/>
    <property type="match status" value="1"/>
</dbReference>
<dbReference type="PANTHER" id="PTHR33121:SF76">
    <property type="entry name" value="SIGNALING PROTEIN"/>
    <property type="match status" value="1"/>
</dbReference>
<proteinExistence type="predicted"/>
<dbReference type="SUPFAM" id="SSF54631">
    <property type="entry name" value="CBS-domain pair"/>
    <property type="match status" value="1"/>
</dbReference>
<dbReference type="InterPro" id="IPR029787">
    <property type="entry name" value="Nucleotide_cyclase"/>
</dbReference>
<dbReference type="InterPro" id="IPR043128">
    <property type="entry name" value="Rev_trsase/Diguanyl_cyclase"/>
</dbReference>
<dbReference type="Pfam" id="PF00990">
    <property type="entry name" value="GGDEF"/>
    <property type="match status" value="1"/>
</dbReference>
<dbReference type="SUPFAM" id="SSF141868">
    <property type="entry name" value="EAL domain-like"/>
    <property type="match status" value="1"/>
</dbReference>
<reference evidence="5 6" key="1">
    <citation type="journal article" date="2011" name="Front. Microbiol.">
        <title>Genomic signatures of strain selection and enhancement in Bacillus atrophaeus var. globigii, a historical biowarfare simulant.</title>
        <authorList>
            <person name="Gibbons H.S."/>
            <person name="Broomall S.M."/>
            <person name="McNew L.A."/>
            <person name="Daligault H."/>
            <person name="Chapman C."/>
            <person name="Bruce D."/>
            <person name="Karavis M."/>
            <person name="Krepps M."/>
            <person name="McGregor P.A."/>
            <person name="Hong C."/>
            <person name="Park K.H."/>
            <person name="Akmal A."/>
            <person name="Feldman A."/>
            <person name="Lin J.S."/>
            <person name="Chang W.E."/>
            <person name="Higgs B.W."/>
            <person name="Demirev P."/>
            <person name="Lindquist J."/>
            <person name="Liem A."/>
            <person name="Fochler E."/>
            <person name="Read T.D."/>
            <person name="Tapia R."/>
            <person name="Johnson S."/>
            <person name="Bishop-Lilly K.A."/>
            <person name="Detter C."/>
            <person name="Han C."/>
            <person name="Sozhamannan S."/>
            <person name="Rosenzweig C.N."/>
            <person name="Skowronski E.W."/>
        </authorList>
    </citation>
    <scope>NUCLEOTIDE SEQUENCE [LARGE SCALE GENOMIC DNA]</scope>
    <source>
        <strain evidence="5 6">CL-SP19</strain>
    </source>
</reference>
<name>A0A432Z792_9GAMM</name>
<dbReference type="OrthoDB" id="1673646at2"/>
<dbReference type="GO" id="GO:0071111">
    <property type="term" value="F:cyclic-guanylate-specific phosphodiesterase activity"/>
    <property type="evidence" value="ECO:0007669"/>
    <property type="project" value="InterPro"/>
</dbReference>
<dbReference type="InterPro" id="IPR050706">
    <property type="entry name" value="Cyclic-di-GMP_PDE-like"/>
</dbReference>
<accession>A0A432Z792</accession>
<dbReference type="RefSeq" id="WP_126785559.1">
    <property type="nucleotide sequence ID" value="NZ_PIQF01000004.1"/>
</dbReference>
<dbReference type="SUPFAM" id="SSF55073">
    <property type="entry name" value="Nucleotide cyclase"/>
    <property type="match status" value="1"/>
</dbReference>
<dbReference type="Proteomes" id="UP000287908">
    <property type="component" value="Unassembled WGS sequence"/>
</dbReference>
<gene>
    <name evidence="5" type="ORF">CWI81_12105</name>
</gene>
<dbReference type="Gene3D" id="3.10.580.10">
    <property type="entry name" value="CBS-domain"/>
    <property type="match status" value="1"/>
</dbReference>
<dbReference type="PROSITE" id="PS50883">
    <property type="entry name" value="EAL"/>
    <property type="match status" value="1"/>
</dbReference>
<dbReference type="CDD" id="cd01948">
    <property type="entry name" value="EAL"/>
    <property type="match status" value="1"/>
</dbReference>
<dbReference type="SMART" id="SM00267">
    <property type="entry name" value="GGDEF"/>
    <property type="match status" value="1"/>
</dbReference>
<feature type="domain" description="EAL" evidence="2">
    <location>
        <begin position="1"/>
        <end position="250"/>
    </location>
</feature>
<dbReference type="Gene3D" id="3.20.20.450">
    <property type="entry name" value="EAL domain"/>
    <property type="match status" value="1"/>
</dbReference>